<organism evidence="2">
    <name type="scientific">Colletotrichum fructicola (strain Nara gc5)</name>
    <name type="common">Anthracnose fungus</name>
    <name type="synonym">Colletotrichum gloeosporioides (strain Nara gc5)</name>
    <dbReference type="NCBI Taxonomy" id="1213859"/>
    <lineage>
        <taxon>Eukaryota</taxon>
        <taxon>Fungi</taxon>
        <taxon>Dikarya</taxon>
        <taxon>Ascomycota</taxon>
        <taxon>Pezizomycotina</taxon>
        <taxon>Sordariomycetes</taxon>
        <taxon>Hypocreomycetidae</taxon>
        <taxon>Glomerellales</taxon>
        <taxon>Glomerellaceae</taxon>
        <taxon>Colletotrichum</taxon>
        <taxon>Colletotrichum gloeosporioides species complex</taxon>
    </lineage>
</organism>
<dbReference type="Proteomes" id="UP000011096">
    <property type="component" value="Unassembled WGS sequence"/>
</dbReference>
<feature type="compositionally biased region" description="Basic and acidic residues" evidence="1">
    <location>
        <begin position="1"/>
        <end position="12"/>
    </location>
</feature>
<sequence>MTRPMREREEGRGSAAGEYPHAKRPRRDSLEEAEDDFARAQASLDRKRRQRQQPTQHQTSTMSEAHDFANVSADRLHRFQPYNERRHDVAGSDSPSSRPSSGSTHTTTIATTWRLTTDYRRGLLQVRITEATSTKQPAIDRTGGNNTTTSATTWLQRAKAAGCRHGNPQVRAAQVISLKQPAIDSTWFNITTTRHDVATHDRLSSRLSPSLHRPSNQPRPSHQVHRESYDSYGPQQTPARDQTRRPEDRDREIKPGPGSRPQNPNRGVYHDFAREGRDRPAPSRFDSPPQTQGSDRDQRPSYHSLTRGGGHGRGQSLQREPDVTSDRGQSHHPRRFTGTSFQPPEQIYNKPPFHEKVKLNTEDAEKLVTHGGQSIDPHVELRCGNCGHRGHRLIDCIWPDLSGQISGCPLCNTKLHHLDECARVSQLSKAQLYNLLIHRRGNRPAIASRTPWVDLVMEAATASIGIKDPQGGPFPWTKDFAKSQGHTWCKYENRSGPLWEFYDYRAGKEGRMPLPTDPKTKNLEKVLSSVEGLRRTEVHLGLGQNPLTL</sequence>
<feature type="compositionally biased region" description="Basic and acidic residues" evidence="1">
    <location>
        <begin position="241"/>
        <end position="254"/>
    </location>
</feature>
<dbReference type="HOGENOM" id="CLU_496065_0_0_1"/>
<dbReference type="InParanoid" id="L2FGK5"/>
<dbReference type="EMBL" id="ANPB02000001">
    <property type="protein sequence ID" value="KAF4493088.1"/>
    <property type="molecule type" value="Genomic_DNA"/>
</dbReference>
<feature type="compositionally biased region" description="Basic and acidic residues" evidence="1">
    <location>
        <begin position="319"/>
        <end position="329"/>
    </location>
</feature>
<dbReference type="OrthoDB" id="4777753at2759"/>
<gene>
    <name evidence="2" type="ORF">CGGC5_1934</name>
    <name evidence="3" type="ORF">CGGC5_v002280</name>
</gene>
<protein>
    <submittedName>
        <fullName evidence="2">Uncharacterized protein</fullName>
    </submittedName>
</protein>
<dbReference type="AlphaFoldDB" id="L2FGK5"/>
<evidence type="ECO:0000313" key="2">
    <source>
        <dbReference type="EMBL" id="ELA25191.1"/>
    </source>
</evidence>
<evidence type="ECO:0000256" key="1">
    <source>
        <dbReference type="SAM" id="MobiDB-lite"/>
    </source>
</evidence>
<reference evidence="3 4" key="3">
    <citation type="submission" date="2020-04" db="EMBL/GenBank/DDBJ databases">
        <title>Genome sequencing and assembly of multiple isolates from the Colletotrichum gloeosporioides species complex.</title>
        <authorList>
            <person name="Gan P."/>
            <person name="Shirasu K."/>
        </authorList>
    </citation>
    <scope>NUCLEOTIDE SEQUENCE [LARGE SCALE GENOMIC DNA]</scope>
    <source>
        <strain evidence="3 4">Nara gc5</strain>
    </source>
</reference>
<feature type="region of interest" description="Disordered" evidence="1">
    <location>
        <begin position="201"/>
        <end position="350"/>
    </location>
</feature>
<accession>L2FGK5</accession>
<feature type="compositionally biased region" description="Low complexity" evidence="1">
    <location>
        <begin position="52"/>
        <end position="61"/>
    </location>
</feature>
<dbReference type="EMBL" id="KB021180">
    <property type="protein sequence ID" value="ELA25191.1"/>
    <property type="molecule type" value="Genomic_DNA"/>
</dbReference>
<feature type="region of interest" description="Disordered" evidence="1">
    <location>
        <begin position="85"/>
        <end position="109"/>
    </location>
</feature>
<reference evidence="2" key="1">
    <citation type="submission" date="2012-08" db="EMBL/GenBank/DDBJ databases">
        <title>Genome analysis of Colletotrichum orbiculare and Colletotrichum fructicola.</title>
        <authorList>
            <person name="Gan P.H.P."/>
            <person name="Ikeda K."/>
            <person name="Irieda H."/>
            <person name="Narusaka M."/>
            <person name="O'Connell R.J."/>
            <person name="Narusaka Y."/>
            <person name="Takano Y."/>
            <person name="Kubo Y."/>
            <person name="Shirasu K."/>
        </authorList>
    </citation>
    <scope>NUCLEOTIDE SEQUENCE</scope>
    <source>
        <strain evidence="2">Nara gc5</strain>
    </source>
</reference>
<evidence type="ECO:0000313" key="3">
    <source>
        <dbReference type="EMBL" id="KAF4493088.1"/>
    </source>
</evidence>
<keyword evidence="4" id="KW-1185">Reference proteome</keyword>
<proteinExistence type="predicted"/>
<feature type="compositionally biased region" description="Basic and acidic residues" evidence="1">
    <location>
        <begin position="268"/>
        <end position="281"/>
    </location>
</feature>
<evidence type="ECO:0000313" key="4">
    <source>
        <dbReference type="Proteomes" id="UP000011096"/>
    </source>
</evidence>
<dbReference type="STRING" id="1213859.L2FGK5"/>
<feature type="region of interest" description="Disordered" evidence="1">
    <location>
        <begin position="1"/>
        <end position="66"/>
    </location>
</feature>
<reference evidence="3 4" key="2">
    <citation type="submission" date="2012-08" db="EMBL/GenBank/DDBJ databases">
        <authorList>
            <person name="Gan P.H.P."/>
            <person name="Ikeda K."/>
            <person name="Irieda H."/>
            <person name="Narusaka M."/>
            <person name="O'Connell R.J."/>
            <person name="Narusaka Y."/>
            <person name="Takano Y."/>
            <person name="Kubo Y."/>
            <person name="Shirasu K."/>
        </authorList>
    </citation>
    <scope>NUCLEOTIDE SEQUENCE [LARGE SCALE GENOMIC DNA]</scope>
    <source>
        <strain evidence="3 4">Nara gc5</strain>
    </source>
</reference>
<feature type="compositionally biased region" description="Low complexity" evidence="1">
    <location>
        <begin position="91"/>
        <end position="109"/>
    </location>
</feature>
<feature type="compositionally biased region" description="Low complexity" evidence="1">
    <location>
        <begin position="205"/>
        <end position="215"/>
    </location>
</feature>
<name>L2FGK5_COLFN</name>